<evidence type="ECO:0000313" key="2">
    <source>
        <dbReference type="EMBL" id="OJJ48101.1"/>
    </source>
</evidence>
<feature type="region of interest" description="Disordered" evidence="1">
    <location>
        <begin position="1"/>
        <end position="60"/>
    </location>
</feature>
<accession>A0A1L9SLX8</accession>
<reference evidence="3" key="1">
    <citation type="journal article" date="2017" name="Genome Biol.">
        <title>Comparative genomics reveals high biological diversity and specific adaptations in the industrially and medically important fungal genus Aspergillus.</title>
        <authorList>
            <person name="de Vries R.P."/>
            <person name="Riley R."/>
            <person name="Wiebenga A."/>
            <person name="Aguilar-Osorio G."/>
            <person name="Amillis S."/>
            <person name="Uchima C.A."/>
            <person name="Anderluh G."/>
            <person name="Asadollahi M."/>
            <person name="Askin M."/>
            <person name="Barry K."/>
            <person name="Battaglia E."/>
            <person name="Bayram O."/>
            <person name="Benocci T."/>
            <person name="Braus-Stromeyer S.A."/>
            <person name="Caldana C."/>
            <person name="Canovas D."/>
            <person name="Cerqueira G.C."/>
            <person name="Chen F."/>
            <person name="Chen W."/>
            <person name="Choi C."/>
            <person name="Clum A."/>
            <person name="Dos Santos R.A."/>
            <person name="Damasio A.R."/>
            <person name="Diallinas G."/>
            <person name="Emri T."/>
            <person name="Fekete E."/>
            <person name="Flipphi M."/>
            <person name="Freyberg S."/>
            <person name="Gallo A."/>
            <person name="Gournas C."/>
            <person name="Habgood R."/>
            <person name="Hainaut M."/>
            <person name="Harispe M.L."/>
            <person name="Henrissat B."/>
            <person name="Hilden K.S."/>
            <person name="Hope R."/>
            <person name="Hossain A."/>
            <person name="Karabika E."/>
            <person name="Karaffa L."/>
            <person name="Karanyi Z."/>
            <person name="Krasevec N."/>
            <person name="Kuo A."/>
            <person name="Kusch H."/>
            <person name="LaButti K."/>
            <person name="Lagendijk E.L."/>
            <person name="Lapidus A."/>
            <person name="Levasseur A."/>
            <person name="Lindquist E."/>
            <person name="Lipzen A."/>
            <person name="Logrieco A.F."/>
            <person name="MacCabe A."/>
            <person name="Maekelae M.R."/>
            <person name="Malavazi I."/>
            <person name="Melin P."/>
            <person name="Meyer V."/>
            <person name="Mielnichuk N."/>
            <person name="Miskei M."/>
            <person name="Molnar A.P."/>
            <person name="Mule G."/>
            <person name="Ngan C.Y."/>
            <person name="Orejas M."/>
            <person name="Orosz E."/>
            <person name="Ouedraogo J.P."/>
            <person name="Overkamp K.M."/>
            <person name="Park H.-S."/>
            <person name="Perrone G."/>
            <person name="Piumi F."/>
            <person name="Punt P.J."/>
            <person name="Ram A.F."/>
            <person name="Ramon A."/>
            <person name="Rauscher S."/>
            <person name="Record E."/>
            <person name="Riano-Pachon D.M."/>
            <person name="Robert V."/>
            <person name="Roehrig J."/>
            <person name="Ruller R."/>
            <person name="Salamov A."/>
            <person name="Salih N.S."/>
            <person name="Samson R.A."/>
            <person name="Sandor E."/>
            <person name="Sanguinetti M."/>
            <person name="Schuetze T."/>
            <person name="Sepcic K."/>
            <person name="Shelest E."/>
            <person name="Sherlock G."/>
            <person name="Sophianopoulou V."/>
            <person name="Squina F.M."/>
            <person name="Sun H."/>
            <person name="Susca A."/>
            <person name="Todd R.B."/>
            <person name="Tsang A."/>
            <person name="Unkles S.E."/>
            <person name="van de Wiele N."/>
            <person name="van Rossen-Uffink D."/>
            <person name="Oliveira J.V."/>
            <person name="Vesth T.C."/>
            <person name="Visser J."/>
            <person name="Yu J.-H."/>
            <person name="Zhou M."/>
            <person name="Andersen M.R."/>
            <person name="Archer D.B."/>
            <person name="Baker S.E."/>
            <person name="Benoit I."/>
            <person name="Brakhage A.A."/>
            <person name="Braus G.H."/>
            <person name="Fischer R."/>
            <person name="Frisvad J.C."/>
            <person name="Goldman G.H."/>
            <person name="Houbraken J."/>
            <person name="Oakley B."/>
            <person name="Pocsi I."/>
            <person name="Scazzocchio C."/>
            <person name="Seiboth B."/>
            <person name="vanKuyk P.A."/>
            <person name="Wortman J."/>
            <person name="Dyer P.S."/>
            <person name="Grigoriev I.V."/>
        </authorList>
    </citation>
    <scope>NUCLEOTIDE SEQUENCE [LARGE SCALE GENOMIC DNA]</scope>
    <source>
        <strain evidence="3">CBS 506.65</strain>
    </source>
</reference>
<feature type="compositionally biased region" description="Basic residues" evidence="1">
    <location>
        <begin position="1"/>
        <end position="10"/>
    </location>
</feature>
<feature type="compositionally biased region" description="Basic and acidic residues" evidence="1">
    <location>
        <begin position="127"/>
        <end position="139"/>
    </location>
</feature>
<protein>
    <submittedName>
        <fullName evidence="2">Uncharacterized protein</fullName>
    </submittedName>
</protein>
<name>A0A1L9SLX8_9EURO</name>
<dbReference type="VEuPathDB" id="FungiDB:ASPZODRAFT_130031"/>
<dbReference type="RefSeq" id="XP_022582611.1">
    <property type="nucleotide sequence ID" value="XM_022722417.1"/>
</dbReference>
<evidence type="ECO:0000256" key="1">
    <source>
        <dbReference type="SAM" id="MobiDB-lite"/>
    </source>
</evidence>
<dbReference type="GO" id="GO:0006338">
    <property type="term" value="P:chromatin remodeling"/>
    <property type="evidence" value="ECO:0007669"/>
    <property type="project" value="InterPro"/>
</dbReference>
<organism evidence="2 3">
    <name type="scientific">Penicilliopsis zonata CBS 506.65</name>
    <dbReference type="NCBI Taxonomy" id="1073090"/>
    <lineage>
        <taxon>Eukaryota</taxon>
        <taxon>Fungi</taxon>
        <taxon>Dikarya</taxon>
        <taxon>Ascomycota</taxon>
        <taxon>Pezizomycotina</taxon>
        <taxon>Eurotiomycetes</taxon>
        <taxon>Eurotiomycetidae</taxon>
        <taxon>Eurotiales</taxon>
        <taxon>Aspergillaceae</taxon>
        <taxon>Penicilliopsis</taxon>
    </lineage>
</organism>
<dbReference type="AlphaFoldDB" id="A0A1L9SLX8"/>
<dbReference type="PANTHER" id="PTHR28061:SF1">
    <property type="entry name" value="INO80 COMPLEX SUBUNIT 4"/>
    <property type="match status" value="1"/>
</dbReference>
<feature type="compositionally biased region" description="Basic and acidic residues" evidence="1">
    <location>
        <begin position="33"/>
        <end position="60"/>
    </location>
</feature>
<feature type="region of interest" description="Disordered" evidence="1">
    <location>
        <begin position="119"/>
        <end position="188"/>
    </location>
</feature>
<dbReference type="GeneID" id="34608882"/>
<keyword evidence="3" id="KW-1185">Reference proteome</keyword>
<dbReference type="GO" id="GO:0031011">
    <property type="term" value="C:Ino80 complex"/>
    <property type="evidence" value="ECO:0007669"/>
    <property type="project" value="InterPro"/>
</dbReference>
<proteinExistence type="predicted"/>
<gene>
    <name evidence="2" type="ORF">ASPZODRAFT_130031</name>
</gene>
<dbReference type="Pfam" id="PF08193">
    <property type="entry name" value="INO80_Ies4"/>
    <property type="match status" value="1"/>
</dbReference>
<feature type="compositionally biased region" description="Polar residues" evidence="1">
    <location>
        <begin position="151"/>
        <end position="162"/>
    </location>
</feature>
<dbReference type="InterPro" id="IPR013175">
    <property type="entry name" value="INO80_su_Ies4"/>
</dbReference>
<evidence type="ECO:0000313" key="3">
    <source>
        <dbReference type="Proteomes" id="UP000184188"/>
    </source>
</evidence>
<dbReference type="Proteomes" id="UP000184188">
    <property type="component" value="Unassembled WGS sequence"/>
</dbReference>
<dbReference type="STRING" id="1073090.A0A1L9SLX8"/>
<dbReference type="PANTHER" id="PTHR28061">
    <property type="entry name" value="INO EIGHTY SUBUNIT 4"/>
    <property type="match status" value="1"/>
</dbReference>
<dbReference type="EMBL" id="KV878339">
    <property type="protein sequence ID" value="OJJ48101.1"/>
    <property type="molecule type" value="Genomic_DNA"/>
</dbReference>
<sequence>MHRTQPRPRRPVPLLQRPCDAKACPDPNQAQRELWHRMETVRRSQEGSLDRRKNRDCTEDGTIDHTKLTAAGHKLGPKANTGAINAGLRALDRTGAPCRKWERKPLQLKSFTGILWQLPTWRSPKPPKTEDSGDAKETSALETGDSDSKANHSASGVPSEKSNLGDGDLTPLPPTMVDSAAAPIAMTA</sequence>
<dbReference type="OrthoDB" id="4093188at2759"/>